<dbReference type="PATRIC" id="fig|1403316.3.peg.433"/>
<protein>
    <submittedName>
        <fullName evidence="1">Uncharacterized protein</fullName>
    </submittedName>
</protein>
<gene>
    <name evidence="1" type="ORF">PRV_02320</name>
</gene>
<organism evidence="1 2">
    <name type="scientific">Mycoplasma parvum str. Indiana</name>
    <dbReference type="NCBI Taxonomy" id="1403316"/>
    <lineage>
        <taxon>Bacteria</taxon>
        <taxon>Bacillati</taxon>
        <taxon>Mycoplasmatota</taxon>
        <taxon>Mollicutes</taxon>
        <taxon>Mycoplasmataceae</taxon>
        <taxon>Mycoplasma</taxon>
    </lineage>
</organism>
<dbReference type="KEGG" id="mpv:PRV_02320"/>
<dbReference type="AlphaFoldDB" id="U5NCP7"/>
<dbReference type="HOGENOM" id="CLU_1319773_0_0_14"/>
<reference evidence="1 2" key="1">
    <citation type="journal article" date="2013" name="Genome Announc.">
        <title>Genome Sequence of Mycoplasma parvum (Formerly Eperythrozoon parvum), a Diminutive Hemoplasma of the Pig.</title>
        <authorList>
            <person name="do Nascimento N.C."/>
            <person name="Dos Santos A.P."/>
            <person name="Chu Y."/>
            <person name="Guimaraes A.M."/>
            <person name="Pagliaro A."/>
            <person name="Messick J.B."/>
        </authorList>
    </citation>
    <scope>NUCLEOTIDE SEQUENCE [LARGE SCALE GENOMIC DNA]</scope>
    <source>
        <strain evidence="1 2">Indiana</strain>
    </source>
</reference>
<dbReference type="RefSeq" id="WP_022770195.1">
    <property type="nucleotide sequence ID" value="NC_022575.1"/>
</dbReference>
<sequence length="215" mass="24786">MVRTIATFVLPLVFGGAAIPTSYAIWGGQPLKKAAIGLRSGENKEVVFTNITGKYEFKRHRWNFKINDTGILSFARGLVGNKDAKETLRDMSFLWNVNGSQNAEQWKVQVREVFKVLMGELWEEHLKVAGQQHGQGRVDQFKFRSPFKCGELGDKRGSCKKEDVMLPMAWWDGNNWSARVEFAWKIGDLIRQHFKEFHDKKNIKASQIWEKIIIK</sequence>
<keyword evidence="2" id="KW-1185">Reference proteome</keyword>
<dbReference type="EMBL" id="CP006771">
    <property type="protein sequence ID" value="AGX89202.1"/>
    <property type="molecule type" value="Genomic_DNA"/>
</dbReference>
<dbReference type="Proteomes" id="UP000017119">
    <property type="component" value="Chromosome"/>
</dbReference>
<evidence type="ECO:0000313" key="1">
    <source>
        <dbReference type="EMBL" id="AGX89202.1"/>
    </source>
</evidence>
<name>U5NCP7_9MOLU</name>
<proteinExistence type="predicted"/>
<evidence type="ECO:0000313" key="2">
    <source>
        <dbReference type="Proteomes" id="UP000017119"/>
    </source>
</evidence>
<accession>U5NCP7</accession>